<keyword evidence="3" id="KW-1185">Reference proteome</keyword>
<gene>
    <name evidence="2" type="ORF">SCHIN_v1c07870</name>
</gene>
<reference evidence="2 3" key="1">
    <citation type="submission" date="2019-08" db="EMBL/GenBank/DDBJ databases">
        <title>Complete genome sequence of Spiroplasma chinense CCH (DSM 19755).</title>
        <authorList>
            <person name="Shen H.-Y."/>
            <person name="Lin Y.-C."/>
            <person name="Chou L."/>
            <person name="Kuo C.-H."/>
        </authorList>
    </citation>
    <scope>NUCLEOTIDE SEQUENCE [LARGE SCALE GENOMIC DNA]</scope>
    <source>
        <strain evidence="2 3">CCH</strain>
    </source>
</reference>
<dbReference type="PROSITE" id="PS51257">
    <property type="entry name" value="PROKAR_LIPOPROTEIN"/>
    <property type="match status" value="1"/>
</dbReference>
<dbReference type="AlphaFoldDB" id="A0A5B9Y794"/>
<protein>
    <recommendedName>
        <fullName evidence="4">Lipoprotein</fullName>
    </recommendedName>
</protein>
<dbReference type="EMBL" id="CP043026">
    <property type="protein sequence ID" value="QEH61982.1"/>
    <property type="molecule type" value="Genomic_DNA"/>
</dbReference>
<keyword evidence="1" id="KW-0732">Signal</keyword>
<name>A0A5B9Y794_9MOLU</name>
<proteinExistence type="predicted"/>
<accession>A0A5B9Y794</accession>
<sequence>MKKLLTLLSIGGLITPLASTVVACEPSEDSSSKGGTGNGNTGNGNTKFATLKEVFEKTDLGAIVVDKDEYEYPGTQNSEYNLTYFFLKAAYKSIREALKEPYSEVGKDDSWYPTPEANVYYSISHVLSLMNPDTVGKFGKDSTKLTVKWTDESNVGDYKNEFPIGVEVTFTFNFVIPE</sequence>
<organism evidence="2 3">
    <name type="scientific">Spiroplasma chinense</name>
    <dbReference type="NCBI Taxonomy" id="216932"/>
    <lineage>
        <taxon>Bacteria</taxon>
        <taxon>Bacillati</taxon>
        <taxon>Mycoplasmatota</taxon>
        <taxon>Mollicutes</taxon>
        <taxon>Entomoplasmatales</taxon>
        <taxon>Spiroplasmataceae</taxon>
        <taxon>Spiroplasma</taxon>
    </lineage>
</organism>
<feature type="chain" id="PRO_5023123577" description="Lipoprotein" evidence="1">
    <location>
        <begin position="24"/>
        <end position="178"/>
    </location>
</feature>
<dbReference type="KEGG" id="schi:SCHIN_v1c07870"/>
<evidence type="ECO:0000313" key="2">
    <source>
        <dbReference type="EMBL" id="QEH61982.1"/>
    </source>
</evidence>
<evidence type="ECO:0008006" key="4">
    <source>
        <dbReference type="Google" id="ProtNLM"/>
    </source>
</evidence>
<evidence type="ECO:0000256" key="1">
    <source>
        <dbReference type="SAM" id="SignalP"/>
    </source>
</evidence>
<evidence type="ECO:0000313" key="3">
    <source>
        <dbReference type="Proteomes" id="UP000323144"/>
    </source>
</evidence>
<dbReference type="RefSeq" id="WP_166508358.1">
    <property type="nucleotide sequence ID" value="NZ_CP043026.1"/>
</dbReference>
<dbReference type="Proteomes" id="UP000323144">
    <property type="component" value="Chromosome"/>
</dbReference>
<feature type="signal peptide" evidence="1">
    <location>
        <begin position="1"/>
        <end position="23"/>
    </location>
</feature>